<evidence type="ECO:0000256" key="10">
    <source>
        <dbReference type="ARBA" id="ARBA00023726"/>
    </source>
</evidence>
<dbReference type="PANTHER" id="PTHR10336:SF11">
    <property type="entry name" value="1-PHOSPHATIDYLINOSITOL 4,5-BISPHOSPHATE PHOSPHODIESTERASE BETA-3"/>
    <property type="match status" value="1"/>
</dbReference>
<reference evidence="15" key="1">
    <citation type="submission" date="2020-03" db="EMBL/GenBank/DDBJ databases">
        <title>Melopsittacus undulatus (budgerigar) genome, bMelUnd1, maternal haplotype with Z.</title>
        <authorList>
            <person name="Gedman G."/>
            <person name="Mountcastle J."/>
            <person name="Haase B."/>
            <person name="Formenti G."/>
            <person name="Wright T."/>
            <person name="Apodaca J."/>
            <person name="Pelan S."/>
            <person name="Chow W."/>
            <person name="Rhie A."/>
            <person name="Howe K."/>
            <person name="Fedrigo O."/>
            <person name="Jarvis E.D."/>
        </authorList>
    </citation>
    <scope>NUCLEOTIDE SEQUENCE [LARGE SCALE GENOMIC DNA]</scope>
</reference>
<feature type="compositionally biased region" description="Basic and acidic residues" evidence="14">
    <location>
        <begin position="516"/>
        <end position="530"/>
    </location>
</feature>
<dbReference type="Pfam" id="PF17787">
    <property type="entry name" value="PH_14"/>
    <property type="match status" value="1"/>
</dbReference>
<comment type="subcellular location">
    <subcellularLocation>
        <location evidence="1">Cytoplasm</location>
    </subcellularLocation>
</comment>
<evidence type="ECO:0000256" key="4">
    <source>
        <dbReference type="ARBA" id="ARBA00022801"/>
    </source>
</evidence>
<dbReference type="SUPFAM" id="SSF51695">
    <property type="entry name" value="PLC-like phosphodiesterases"/>
    <property type="match status" value="1"/>
</dbReference>
<name>A0A8V5GS01_MELUD</name>
<dbReference type="InterPro" id="IPR001711">
    <property type="entry name" value="PLipase_C_Pinositol-sp_Y"/>
</dbReference>
<dbReference type="Gene3D" id="1.10.238.10">
    <property type="entry name" value="EF-hand"/>
    <property type="match status" value="1"/>
</dbReference>
<dbReference type="FunFam" id="1.10.238.10:FF:000005">
    <property type="entry name" value="Phosphoinositide phospholipase C"/>
    <property type="match status" value="1"/>
</dbReference>
<dbReference type="CDD" id="cd08591">
    <property type="entry name" value="PI-PLCc_beta"/>
    <property type="match status" value="1"/>
</dbReference>
<evidence type="ECO:0000256" key="12">
    <source>
        <dbReference type="PIRSR" id="PIRSR000956-1"/>
    </source>
</evidence>
<dbReference type="SUPFAM" id="SSF49562">
    <property type="entry name" value="C2 domain (Calcium/lipid-binding domain, CaLB)"/>
    <property type="match status" value="1"/>
</dbReference>
<evidence type="ECO:0000256" key="1">
    <source>
        <dbReference type="ARBA" id="ARBA00004496"/>
    </source>
</evidence>
<dbReference type="InterPro" id="IPR000909">
    <property type="entry name" value="PLipase_C_PInositol-sp_X_dom"/>
</dbReference>
<dbReference type="GO" id="GO:0005509">
    <property type="term" value="F:calcium ion binding"/>
    <property type="evidence" value="ECO:0007669"/>
    <property type="project" value="UniProtKB-UniRule"/>
</dbReference>
<accession>A0A8V5GS01</accession>
<dbReference type="Pfam" id="PF00387">
    <property type="entry name" value="PI-PLC-Y"/>
    <property type="match status" value="1"/>
</dbReference>
<dbReference type="PRINTS" id="PR00390">
    <property type="entry name" value="PHPHLIPASEC"/>
</dbReference>
<keyword evidence="16" id="KW-1185">Reference proteome</keyword>
<gene>
    <name evidence="15" type="primary">LOC117437481</name>
</gene>
<dbReference type="GO" id="GO:0016042">
    <property type="term" value="P:lipid catabolic process"/>
    <property type="evidence" value="ECO:0007669"/>
    <property type="project" value="UniProtKB-KW"/>
</dbReference>
<dbReference type="InterPro" id="IPR017946">
    <property type="entry name" value="PLC-like_Pdiesterase_TIM-brl"/>
</dbReference>
<dbReference type="GO" id="GO:0046488">
    <property type="term" value="P:phosphatidylinositol metabolic process"/>
    <property type="evidence" value="ECO:0007669"/>
    <property type="project" value="TreeGrafter"/>
</dbReference>
<dbReference type="InterPro" id="IPR042531">
    <property type="entry name" value="PLC-beta_C_sf"/>
</dbReference>
<dbReference type="CDD" id="cd13361">
    <property type="entry name" value="PH_PLC_beta"/>
    <property type="match status" value="1"/>
</dbReference>
<feature type="binding site" evidence="13">
    <location>
        <position position="362"/>
    </location>
    <ligand>
        <name>Ca(2+)</name>
        <dbReference type="ChEBI" id="CHEBI:29108"/>
    </ligand>
</feature>
<dbReference type="Pfam" id="PF08703">
    <property type="entry name" value="PLC-beta_C"/>
    <property type="match status" value="2"/>
</dbReference>
<evidence type="ECO:0000256" key="6">
    <source>
        <dbReference type="ARBA" id="ARBA00022963"/>
    </source>
</evidence>
<dbReference type="Pfam" id="PF00388">
    <property type="entry name" value="PI-PLC-X"/>
    <property type="match status" value="1"/>
</dbReference>
<dbReference type="GO" id="GO:0051209">
    <property type="term" value="P:release of sequestered calcium ion into cytosol"/>
    <property type="evidence" value="ECO:0007669"/>
    <property type="project" value="TreeGrafter"/>
</dbReference>
<keyword evidence="2" id="KW-0963">Cytoplasm</keyword>
<evidence type="ECO:0000256" key="8">
    <source>
        <dbReference type="ARBA" id="ARBA00023224"/>
    </source>
</evidence>
<feature type="active site" evidence="12">
    <location>
        <position position="332"/>
    </location>
</feature>
<keyword evidence="3" id="KW-0597">Phosphoprotein</keyword>
<comment type="catalytic activity">
    <reaction evidence="9">
        <text>a 1,2-diacyl-sn-glycero-3-phospho-(1D-myo-inositol-4,5-bisphosphate) + H2O = 1D-myo-inositol 1,4,5-trisphosphate + a 1,2-diacyl-sn-glycerol + H(+)</text>
        <dbReference type="Rhea" id="RHEA:33179"/>
        <dbReference type="ChEBI" id="CHEBI:15377"/>
        <dbReference type="ChEBI" id="CHEBI:15378"/>
        <dbReference type="ChEBI" id="CHEBI:17815"/>
        <dbReference type="ChEBI" id="CHEBI:58456"/>
        <dbReference type="ChEBI" id="CHEBI:203600"/>
        <dbReference type="EC" id="3.1.4.11"/>
    </reaction>
    <physiologicalReaction direction="left-to-right" evidence="9">
        <dbReference type="Rhea" id="RHEA:33180"/>
    </physiologicalReaction>
</comment>
<evidence type="ECO:0000256" key="5">
    <source>
        <dbReference type="ARBA" id="ARBA00022837"/>
    </source>
</evidence>
<dbReference type="GO" id="GO:0005737">
    <property type="term" value="C:cytoplasm"/>
    <property type="evidence" value="ECO:0007669"/>
    <property type="project" value="UniProtKB-SubCell"/>
</dbReference>
<dbReference type="SUPFAM" id="SSF47473">
    <property type="entry name" value="EF-hand"/>
    <property type="match status" value="1"/>
</dbReference>
<dbReference type="Gene3D" id="2.30.29.240">
    <property type="match status" value="1"/>
</dbReference>
<evidence type="ECO:0000256" key="7">
    <source>
        <dbReference type="ARBA" id="ARBA00023098"/>
    </source>
</evidence>
<keyword evidence="4 11" id="KW-0378">Hydrolase</keyword>
<dbReference type="InterPro" id="IPR000008">
    <property type="entry name" value="C2_dom"/>
</dbReference>
<dbReference type="GO" id="GO:0004435">
    <property type="term" value="F:phosphatidylinositol-4,5-bisphosphate phospholipase C activity"/>
    <property type="evidence" value="ECO:0007669"/>
    <property type="project" value="UniProtKB-UniRule"/>
</dbReference>
<comment type="cofactor">
    <cofactor evidence="13">
        <name>Ca(2+)</name>
        <dbReference type="ChEBI" id="CHEBI:29108"/>
    </cofactor>
    <text evidence="13">Binds 1 Ca(2+) ion per subunit.</text>
</comment>
<dbReference type="FunFam" id="2.30.29.240:FF:000005">
    <property type="entry name" value="1-phosphatidylinositol 4,5-bisphosphate phosphodiesterase"/>
    <property type="match status" value="1"/>
</dbReference>
<reference evidence="15" key="3">
    <citation type="submission" date="2025-09" db="UniProtKB">
        <authorList>
            <consortium name="Ensembl"/>
        </authorList>
    </citation>
    <scope>IDENTIFICATION</scope>
</reference>
<dbReference type="PROSITE" id="PS50008">
    <property type="entry name" value="PIPLC_Y_DOMAIN"/>
    <property type="match status" value="1"/>
</dbReference>
<dbReference type="InterPro" id="IPR016280">
    <property type="entry name" value="PLC-beta"/>
</dbReference>
<feature type="compositionally biased region" description="Pro residues" evidence="14">
    <location>
        <begin position="1092"/>
        <end position="1104"/>
    </location>
</feature>
<dbReference type="GO" id="GO:0007186">
    <property type="term" value="P:G protein-coupled receptor signaling pathway"/>
    <property type="evidence" value="ECO:0007669"/>
    <property type="project" value="TreeGrafter"/>
</dbReference>
<dbReference type="EC" id="3.1.4.11" evidence="11"/>
<evidence type="ECO:0000313" key="15">
    <source>
        <dbReference type="Ensembl" id="ENSMUNP00000029278.1"/>
    </source>
</evidence>
<evidence type="ECO:0000313" key="16">
    <source>
        <dbReference type="Proteomes" id="UP000694405"/>
    </source>
</evidence>
<feature type="binding site" evidence="13">
    <location>
        <position position="413"/>
    </location>
    <ligand>
        <name>Ca(2+)</name>
        <dbReference type="ChEBI" id="CHEBI:29108"/>
    </ligand>
</feature>
<evidence type="ECO:0000256" key="3">
    <source>
        <dbReference type="ARBA" id="ARBA00022553"/>
    </source>
</evidence>
<feature type="binding site" evidence="13">
    <location>
        <position position="364"/>
    </location>
    <ligand>
        <name>Ca(2+)</name>
        <dbReference type="ChEBI" id="CHEBI:29108"/>
    </ligand>
</feature>
<dbReference type="GO" id="GO:0048015">
    <property type="term" value="P:phosphatidylinositol-mediated signaling"/>
    <property type="evidence" value="ECO:0007669"/>
    <property type="project" value="TreeGrafter"/>
</dbReference>
<keyword evidence="13" id="KW-0479">Metal-binding</keyword>
<dbReference type="InterPro" id="IPR014815">
    <property type="entry name" value="PLC-beta_C"/>
</dbReference>
<feature type="binding site" evidence="13">
    <location>
        <position position="333"/>
    </location>
    <ligand>
        <name>Ca(2+)</name>
        <dbReference type="ChEBI" id="CHEBI:29108"/>
    </ligand>
</feature>
<keyword evidence="7 11" id="KW-0443">Lipid metabolism</keyword>
<dbReference type="Proteomes" id="UP000694405">
    <property type="component" value="Chromosome 22"/>
</dbReference>
<dbReference type="SMART" id="SM00148">
    <property type="entry name" value="PLCXc"/>
    <property type="match status" value="1"/>
</dbReference>
<feature type="region of interest" description="Disordered" evidence="14">
    <location>
        <begin position="1066"/>
        <end position="1115"/>
    </location>
</feature>
<dbReference type="PROSITE" id="PS50007">
    <property type="entry name" value="PIPLC_X_DOMAIN"/>
    <property type="match status" value="1"/>
</dbReference>
<organism evidence="15 16">
    <name type="scientific">Melopsittacus undulatus</name>
    <name type="common">Budgerigar</name>
    <name type="synonym">Psittacus undulatus</name>
    <dbReference type="NCBI Taxonomy" id="13146"/>
    <lineage>
        <taxon>Eukaryota</taxon>
        <taxon>Metazoa</taxon>
        <taxon>Chordata</taxon>
        <taxon>Craniata</taxon>
        <taxon>Vertebrata</taxon>
        <taxon>Euteleostomi</taxon>
        <taxon>Archelosauria</taxon>
        <taxon>Archosauria</taxon>
        <taxon>Dinosauria</taxon>
        <taxon>Saurischia</taxon>
        <taxon>Theropoda</taxon>
        <taxon>Coelurosauria</taxon>
        <taxon>Aves</taxon>
        <taxon>Neognathae</taxon>
        <taxon>Neoaves</taxon>
        <taxon>Telluraves</taxon>
        <taxon>Australaves</taxon>
        <taxon>Psittaciformes</taxon>
        <taxon>Psittaculidae</taxon>
        <taxon>Melopsittacus</taxon>
    </lineage>
</organism>
<keyword evidence="6 11" id="KW-0442">Lipid degradation</keyword>
<keyword evidence="5 13" id="KW-0106">Calcium</keyword>
<evidence type="ECO:0000256" key="2">
    <source>
        <dbReference type="ARBA" id="ARBA00022490"/>
    </source>
</evidence>
<dbReference type="PANTHER" id="PTHR10336">
    <property type="entry name" value="PHOSPHOINOSITIDE-SPECIFIC PHOSPHOLIPASE C FAMILY PROTEIN"/>
    <property type="match status" value="1"/>
</dbReference>
<dbReference type="SMART" id="SM00239">
    <property type="entry name" value="C2"/>
    <property type="match status" value="1"/>
</dbReference>
<evidence type="ECO:0000256" key="9">
    <source>
        <dbReference type="ARBA" id="ARBA00023674"/>
    </source>
</evidence>
<dbReference type="CDD" id="cd00275">
    <property type="entry name" value="C2_PLC_like"/>
    <property type="match status" value="1"/>
</dbReference>
<dbReference type="Ensembl" id="ENSMUNT00000027378.1">
    <property type="protein sequence ID" value="ENSMUNP00000029278.1"/>
    <property type="gene ID" value="ENSMUNG00000022169.1"/>
</dbReference>
<feature type="compositionally biased region" description="Pro residues" evidence="14">
    <location>
        <begin position="1074"/>
        <end position="1085"/>
    </location>
</feature>
<dbReference type="GO" id="GO:0005516">
    <property type="term" value="F:calmodulin binding"/>
    <property type="evidence" value="ECO:0007669"/>
    <property type="project" value="TreeGrafter"/>
</dbReference>
<feature type="compositionally biased region" description="Acidic residues" evidence="14">
    <location>
        <begin position="558"/>
        <end position="568"/>
    </location>
</feature>
<evidence type="ECO:0000256" key="13">
    <source>
        <dbReference type="PIRSR" id="PIRSR000956-2"/>
    </source>
</evidence>
<dbReference type="InterPro" id="IPR053945">
    <property type="entry name" value="PLCB1-4-like_EFh"/>
</dbReference>
<feature type="active site" evidence="12">
    <location>
        <position position="379"/>
    </location>
</feature>
<feature type="compositionally biased region" description="Polar residues" evidence="14">
    <location>
        <begin position="577"/>
        <end position="586"/>
    </location>
</feature>
<dbReference type="PIRSF" id="PIRSF000956">
    <property type="entry name" value="PLC-beta"/>
    <property type="match status" value="1"/>
</dbReference>
<dbReference type="Gene3D" id="2.60.40.150">
    <property type="entry name" value="C2 domain"/>
    <property type="match status" value="1"/>
</dbReference>
<proteinExistence type="predicted"/>
<dbReference type="Gene3D" id="3.20.20.190">
    <property type="entry name" value="Phosphatidylinositol (PI) phosphodiesterase"/>
    <property type="match status" value="1"/>
</dbReference>
<comment type="catalytic activity">
    <reaction evidence="10">
        <text>a 1,2-diacyl-sn-glycero-3-phospho-(1D-myo-inositol) + H2O = 1D-myo-inositol 1-phosphate + a 1,2-diacyl-sn-glycerol + H(+)</text>
        <dbReference type="Rhea" id="RHEA:43484"/>
        <dbReference type="ChEBI" id="CHEBI:15377"/>
        <dbReference type="ChEBI" id="CHEBI:15378"/>
        <dbReference type="ChEBI" id="CHEBI:17815"/>
        <dbReference type="ChEBI" id="CHEBI:57880"/>
        <dbReference type="ChEBI" id="CHEBI:58433"/>
    </reaction>
    <physiologicalReaction direction="left-to-right" evidence="10">
        <dbReference type="Rhea" id="RHEA:43485"/>
    </physiologicalReaction>
</comment>
<feature type="region of interest" description="Disordered" evidence="14">
    <location>
        <begin position="466"/>
        <end position="586"/>
    </location>
</feature>
<dbReference type="SUPFAM" id="SSF69989">
    <property type="entry name" value="C-terminal domain of PLC-beta"/>
    <property type="match status" value="2"/>
</dbReference>
<sequence length="1115" mass="123747">MAAPRPGLAPLPLEPPRVPEMLVRGSKFIRWEEEPATRTLVTLRVDPDGFFLYWTGPSMEVDLLDIAVIRDTRTGRYARVPKDPRTRELLGFGVAGGHPQERLLTVVHGPDMVNITFLNFLAVQDHVAKVWTEELFKLATNILARNASRNTFLRKAYTKLRLQVNQDGRIPVKNILKMFSADKKRVESALESCGLSCNRADSIPPELFSLDTFRRFLSKLCLRPDIDRILLEMGAAGKPYVSLEQLRDFLNGRQRDQRLNEILFPPLSVEQAQALVQRYEPNLQFRQRGQMSMEGFGRFLGGEENSIVPPESLSLHQDMSQPLSSYFISSSHNTYLTAGQLTGASSVEMYRQVLLSGCRCVELDCWQGRPPEEEPVITHGFTMTTEIPFKEVIEAIAESAFKTSPYPVILSFENHVDSAKQQAKMAEYCRSIFGDALLIDPLDKYPLEPGVPLPSPQDLLGRILVKNKKRHPRGTPKPPLNPKTSDPGTQPPPTPPAPQNQRPRYPTPPNPSLPNGEEKGPRLGEPRKSIGEWGGLWDGAPVVHGLPPSPPSPPDRDADSEEEEEEEPAEMKKPTTDEGTASSEVTATEEMSTLVNYIQPVKFKSFQAARKRNKAFEMSSFVETKGLEQLTKSPLEFVEYNKRQLSRVYPKGTRVDSSNFQPQLFWNAGCHMAALNFQTLDVPMQLNLGLFEYNARCGLLLKPEFMRRPDKAFDPFAEDLVDGIVANTLRVSSRSAGGGVYVEVDVFGLPVDTRRRFRTRPCQGNPFNPVWDEEPFLFPKVVLPSLASLRVAAYEEGGRFLGHRVLPVAALRSGYHYVCLRNESNQPLCLPALLLYTQACDYVPQGHQDYAEALSNPIKHVSLMDQRARQLAALMGDGEVGGGEGVRGGHKGFGGGFEGRWGMGWGGKEVVPPSLQELQQHKAYVKLLKQQGRELKELHKKHLKRLLTLHKRLGGSLGGGAPMGAGGVIGWGGHPWVQGGSLGGGAPMGAGGGHWVGGHPWVQGGSLGGGHPWVLQSGGCRREKKELQKILDRKRHHSITEARGRRGGGYEELTEINRRHINESVTSIRRVSPKTPPGTPKPNGGPPHKHPPPPQTHPPQPFPHSPLSMYPMFRG</sequence>
<dbReference type="AlphaFoldDB" id="A0A8V5GS01"/>
<dbReference type="InterPro" id="IPR001192">
    <property type="entry name" value="PI-PLC_fam"/>
</dbReference>
<dbReference type="InterPro" id="IPR037862">
    <property type="entry name" value="PLC-beta_PH"/>
</dbReference>
<reference evidence="15" key="2">
    <citation type="submission" date="2025-08" db="UniProtKB">
        <authorList>
            <consortium name="Ensembl"/>
        </authorList>
    </citation>
    <scope>IDENTIFICATION</scope>
</reference>
<keyword evidence="8 11" id="KW-0807">Transducer</keyword>
<evidence type="ECO:0000256" key="11">
    <source>
        <dbReference type="PIRNR" id="PIRNR000956"/>
    </source>
</evidence>
<dbReference type="SUPFAM" id="SSF50729">
    <property type="entry name" value="PH domain-like"/>
    <property type="match status" value="1"/>
</dbReference>
<dbReference type="Gene3D" id="1.20.1230.10">
    <property type="entry name" value="Phospholipase C beta, distal C-terminal domain"/>
    <property type="match status" value="2"/>
</dbReference>
<evidence type="ECO:0000256" key="14">
    <source>
        <dbReference type="SAM" id="MobiDB-lite"/>
    </source>
</evidence>
<protein>
    <recommendedName>
        <fullName evidence="11">1-phosphatidylinositol 4,5-bisphosphate phosphodiesterase</fullName>
        <ecNumber evidence="11">3.1.4.11</ecNumber>
    </recommendedName>
</protein>
<dbReference type="InterPro" id="IPR011992">
    <property type="entry name" value="EF-hand-dom_pair"/>
</dbReference>
<dbReference type="InterPro" id="IPR035892">
    <property type="entry name" value="C2_domain_sf"/>
</dbReference>
<feature type="compositionally biased region" description="Pro residues" evidence="14">
    <location>
        <begin position="489"/>
        <end position="498"/>
    </location>
</feature>
<dbReference type="Pfam" id="PF22631">
    <property type="entry name" value="PLCB1-4-like_EFh"/>
    <property type="match status" value="1"/>
</dbReference>
<dbReference type="SMART" id="SM00149">
    <property type="entry name" value="PLCYc"/>
    <property type="match status" value="1"/>
</dbReference>